<dbReference type="GO" id="GO:0042575">
    <property type="term" value="C:DNA polymerase complex"/>
    <property type="evidence" value="ECO:0007669"/>
    <property type="project" value="UniProtKB-ARBA"/>
</dbReference>
<gene>
    <name evidence="9" type="primary">K02A2.6</name>
    <name evidence="9" type="ORF">T4B_4311</name>
</gene>
<dbReference type="SUPFAM" id="SSF53098">
    <property type="entry name" value="Ribonuclease H-like"/>
    <property type="match status" value="1"/>
</dbReference>
<evidence type="ECO:0000313" key="10">
    <source>
        <dbReference type="Proteomes" id="UP000054805"/>
    </source>
</evidence>
<dbReference type="PANTHER" id="PTHR37984">
    <property type="entry name" value="PROTEIN CBG26694"/>
    <property type="match status" value="1"/>
</dbReference>
<dbReference type="AlphaFoldDB" id="A0A0V1HN49"/>
<dbReference type="InterPro" id="IPR041373">
    <property type="entry name" value="RT_RNaseH"/>
</dbReference>
<keyword evidence="6" id="KW-0695">RNA-directed DNA polymerase</keyword>
<keyword evidence="4" id="KW-0255">Endonuclease</keyword>
<dbReference type="Proteomes" id="UP000054805">
    <property type="component" value="Unassembled WGS sequence"/>
</dbReference>
<feature type="region of interest" description="Disordered" evidence="7">
    <location>
        <begin position="498"/>
        <end position="595"/>
    </location>
</feature>
<dbReference type="Pfam" id="PF00665">
    <property type="entry name" value="rve"/>
    <property type="match status" value="1"/>
</dbReference>
<dbReference type="GO" id="GO:0004519">
    <property type="term" value="F:endonuclease activity"/>
    <property type="evidence" value="ECO:0007669"/>
    <property type="project" value="UniProtKB-KW"/>
</dbReference>
<evidence type="ECO:0000256" key="2">
    <source>
        <dbReference type="ARBA" id="ARBA00022695"/>
    </source>
</evidence>
<protein>
    <recommendedName>
        <fullName evidence="8">Integrase catalytic domain-containing protein</fullName>
    </recommendedName>
</protein>
<evidence type="ECO:0000256" key="5">
    <source>
        <dbReference type="ARBA" id="ARBA00022801"/>
    </source>
</evidence>
<evidence type="ECO:0000256" key="1">
    <source>
        <dbReference type="ARBA" id="ARBA00022679"/>
    </source>
</evidence>
<evidence type="ECO:0000256" key="4">
    <source>
        <dbReference type="ARBA" id="ARBA00022759"/>
    </source>
</evidence>
<evidence type="ECO:0000259" key="8">
    <source>
        <dbReference type="PROSITE" id="PS50994"/>
    </source>
</evidence>
<evidence type="ECO:0000256" key="6">
    <source>
        <dbReference type="ARBA" id="ARBA00022918"/>
    </source>
</evidence>
<dbReference type="PROSITE" id="PS50994">
    <property type="entry name" value="INTEGRASE"/>
    <property type="match status" value="1"/>
</dbReference>
<keyword evidence="1" id="KW-0808">Transferase</keyword>
<dbReference type="GO" id="GO:0003964">
    <property type="term" value="F:RNA-directed DNA polymerase activity"/>
    <property type="evidence" value="ECO:0007669"/>
    <property type="project" value="UniProtKB-KW"/>
</dbReference>
<dbReference type="InterPro" id="IPR012337">
    <property type="entry name" value="RNaseH-like_sf"/>
</dbReference>
<evidence type="ECO:0000256" key="3">
    <source>
        <dbReference type="ARBA" id="ARBA00022722"/>
    </source>
</evidence>
<dbReference type="InterPro" id="IPR050951">
    <property type="entry name" value="Retrovirus_Pol_polyprotein"/>
</dbReference>
<dbReference type="SUPFAM" id="SSF56672">
    <property type="entry name" value="DNA/RNA polymerases"/>
    <property type="match status" value="1"/>
</dbReference>
<feature type="compositionally biased region" description="Basic and acidic residues" evidence="7">
    <location>
        <begin position="504"/>
        <end position="565"/>
    </location>
</feature>
<feature type="domain" description="Integrase catalytic" evidence="8">
    <location>
        <begin position="286"/>
        <end position="442"/>
    </location>
</feature>
<dbReference type="GO" id="GO:0016787">
    <property type="term" value="F:hydrolase activity"/>
    <property type="evidence" value="ECO:0007669"/>
    <property type="project" value="UniProtKB-KW"/>
</dbReference>
<dbReference type="EMBL" id="JYDS01000344">
    <property type="protein sequence ID" value="KRZ12190.1"/>
    <property type="molecule type" value="Genomic_DNA"/>
</dbReference>
<dbReference type="InterPro" id="IPR001584">
    <property type="entry name" value="Integrase_cat-core"/>
</dbReference>
<sequence length="686" mass="78210">MFLTKLRTENNTSRKAGQAKPRGLNRPHAVMTNQLSEECGDVHSYTINKRGDIQESLASEGSKDNSDKEKSTDLMETKTGYFGHNRCGSSMERFKKQFLTAGSKRSWSETTIKERKCVLATDEVEFLGFRINARGIQHTQDKVKAILAAPRPTNQTELQTFLGLTRSKNGFGVNSAKELLRKLNRCYSRQACAVLSHVMSDDTETPVAYASKTLTATKRNYAQIDKEALAIVFRVKKFHQYLYEAQKQVVMDMLHQAHSGIMRIKALARSYEWWPRIDNYVEQMVQRYKPCEESRNAPERAPVHIWTIGKKLTNHVVVDSYSKWLEVRPVLTTSSALAISNLRHLFTTHGLPEALSDNATAFTSKEFQNFMLSNAIRHITITPYHPASNGQAEQMVQTIKKALQRIVKGYWNIHLARFLLSQHITLNSKIGLSPAELLMHRRARTLWDNLHPDRANISSNRQNIQQRNAENAKETRTYKNYSKEDKWIPSIVERQSGPVSYDTRTSEGERHRRHVDQLRIRVDTSKEKIQEKKDEEDKRKEGTERDLQKNEEQKTRNVNKEKESSPTDNTVAETNPHVDIGMLSHRDGRDSSPVQAAYEPTWESGSLQQGPVREIVEREIANTGKPVTPHPCILTGIGSGRMARDNGSFFNVTGVPFLRQAVSTWLSVNDAVWRELFPPGASRDIS</sequence>
<dbReference type="Pfam" id="PF17917">
    <property type="entry name" value="RT_RNaseH"/>
    <property type="match status" value="1"/>
</dbReference>
<organism evidence="9 10">
    <name type="scientific">Trichinella pseudospiralis</name>
    <name type="common">Parasitic roundworm</name>
    <dbReference type="NCBI Taxonomy" id="6337"/>
    <lineage>
        <taxon>Eukaryota</taxon>
        <taxon>Metazoa</taxon>
        <taxon>Ecdysozoa</taxon>
        <taxon>Nematoda</taxon>
        <taxon>Enoplea</taxon>
        <taxon>Dorylaimia</taxon>
        <taxon>Trichinellida</taxon>
        <taxon>Trichinellidae</taxon>
        <taxon>Trichinella</taxon>
    </lineage>
</organism>
<accession>A0A0V1HN49</accession>
<proteinExistence type="predicted"/>
<dbReference type="InterPro" id="IPR036397">
    <property type="entry name" value="RNaseH_sf"/>
</dbReference>
<name>A0A0V1HN49_TRIPS</name>
<dbReference type="Gene3D" id="3.30.420.10">
    <property type="entry name" value="Ribonuclease H-like superfamily/Ribonuclease H"/>
    <property type="match status" value="1"/>
</dbReference>
<reference evidence="9 10" key="1">
    <citation type="submission" date="2015-01" db="EMBL/GenBank/DDBJ databases">
        <title>Evolution of Trichinella species and genotypes.</title>
        <authorList>
            <person name="Korhonen P.K."/>
            <person name="Edoardo P."/>
            <person name="Giuseppe L.R."/>
            <person name="Gasser R.B."/>
        </authorList>
    </citation>
    <scope>NUCLEOTIDE SEQUENCE [LARGE SCALE GENOMIC DNA]</scope>
    <source>
        <strain evidence="9">ISS588</strain>
    </source>
</reference>
<feature type="region of interest" description="Disordered" evidence="7">
    <location>
        <begin position="1"/>
        <end position="27"/>
    </location>
</feature>
<dbReference type="PANTHER" id="PTHR37984:SF12">
    <property type="entry name" value="RIBONUCLEASE H"/>
    <property type="match status" value="1"/>
</dbReference>
<dbReference type="GO" id="GO:0015074">
    <property type="term" value="P:DNA integration"/>
    <property type="evidence" value="ECO:0007669"/>
    <property type="project" value="InterPro"/>
</dbReference>
<keyword evidence="2" id="KW-0548">Nucleotidyltransferase</keyword>
<dbReference type="GO" id="GO:0003676">
    <property type="term" value="F:nucleic acid binding"/>
    <property type="evidence" value="ECO:0007669"/>
    <property type="project" value="InterPro"/>
</dbReference>
<feature type="region of interest" description="Disordered" evidence="7">
    <location>
        <begin position="454"/>
        <end position="477"/>
    </location>
</feature>
<feature type="compositionally biased region" description="Polar residues" evidence="7">
    <location>
        <begin position="456"/>
        <end position="469"/>
    </location>
</feature>
<dbReference type="InterPro" id="IPR043502">
    <property type="entry name" value="DNA/RNA_pol_sf"/>
</dbReference>
<keyword evidence="10" id="KW-1185">Reference proteome</keyword>
<keyword evidence="5" id="KW-0378">Hydrolase</keyword>
<dbReference type="Gene3D" id="1.10.340.70">
    <property type="match status" value="1"/>
</dbReference>
<evidence type="ECO:0000313" key="9">
    <source>
        <dbReference type="EMBL" id="KRZ12190.1"/>
    </source>
</evidence>
<comment type="caution">
    <text evidence="9">The sequence shown here is derived from an EMBL/GenBank/DDBJ whole genome shotgun (WGS) entry which is preliminary data.</text>
</comment>
<evidence type="ECO:0000256" key="7">
    <source>
        <dbReference type="SAM" id="MobiDB-lite"/>
    </source>
</evidence>
<keyword evidence="3" id="KW-0540">Nuclease</keyword>